<keyword evidence="4" id="KW-1185">Reference proteome</keyword>
<evidence type="ECO:0008006" key="5">
    <source>
        <dbReference type="Google" id="ProtNLM"/>
    </source>
</evidence>
<evidence type="ECO:0000256" key="1">
    <source>
        <dbReference type="ARBA" id="ARBA00022737"/>
    </source>
</evidence>
<organism evidence="3 4">
    <name type="scientific">Prorocentrum cordatum</name>
    <dbReference type="NCBI Taxonomy" id="2364126"/>
    <lineage>
        <taxon>Eukaryota</taxon>
        <taxon>Sar</taxon>
        <taxon>Alveolata</taxon>
        <taxon>Dinophyceae</taxon>
        <taxon>Prorocentrales</taxon>
        <taxon>Prorocentraceae</taxon>
        <taxon>Prorocentrum</taxon>
    </lineage>
</organism>
<feature type="region of interest" description="Disordered" evidence="2">
    <location>
        <begin position="1"/>
        <end position="36"/>
    </location>
</feature>
<dbReference type="PANTHER" id="PTHR23346:SF7">
    <property type="entry name" value="STALLED RIBOSOME SENSOR GCN1"/>
    <property type="match status" value="1"/>
</dbReference>
<feature type="region of interest" description="Disordered" evidence="2">
    <location>
        <begin position="114"/>
        <end position="161"/>
    </location>
</feature>
<feature type="non-terminal residue" evidence="3">
    <location>
        <position position="618"/>
    </location>
</feature>
<sequence>MPSGIDGALKQMKLTSEAPPNKINYNGWEGQNQGPKKPVITEATIDPAKEGVEKCKRVMVETERKIKSIKDKMDALPPTKKNKAEIASLKEKIQTLQSDGDYRACLGYVRKLEDEEREKRREEKEAAEEAAGGLEALRRGQAPASSSSEPRAKVGEAKIREAQDDGVFEADTEARVTSAIEGSEEAQGKLQAGPGTIVYKSQVRHEVASMAYSAKDLFSSKLKRAATQKTCLAAIRSLLWNPPAVLPVLPAVLMLLDEAKIKKEAESLLRDLVACGPAGKAVPDLVLPVLLAHLGAAAGGKWQVKVGTMALMKDVLQRMGQECPKQLGWSMPKVMAAFRDAAGDARKEVRKEAEGFLRHMGEDLVKTPEIRAKMDDIVGSLTDSANMDKAAATLQALANTTFLNAMDACSFSLLFPIVSRAMRERTHEAKTMGCKIMGASVDLIEDPDFLHPYVSELMPLLKESLMHPTASVQREAAKSFGSLSAGLPALCEEDIYPFLLEKMESRTGNADVSEVDRRGAAHGLAELLLKRSDLLASCLQNIVLPRISRGSSKETKAGALALFIYLPHLGPQAFLPHLPKCLPVILKSLMEDEETITKQTMEGMRAIGGSCRWASQNE</sequence>
<name>A0ABN9UCN1_9DINO</name>
<evidence type="ECO:0000256" key="2">
    <source>
        <dbReference type="SAM" id="MobiDB-lite"/>
    </source>
</evidence>
<protein>
    <recommendedName>
        <fullName evidence="5">HEAT repeat-containing protein 1</fullName>
    </recommendedName>
</protein>
<dbReference type="PANTHER" id="PTHR23346">
    <property type="entry name" value="TRANSLATIONAL ACTIVATOR GCN1-RELATED"/>
    <property type="match status" value="1"/>
</dbReference>
<dbReference type="SUPFAM" id="SSF48371">
    <property type="entry name" value="ARM repeat"/>
    <property type="match status" value="1"/>
</dbReference>
<evidence type="ECO:0000313" key="3">
    <source>
        <dbReference type="EMBL" id="CAK0857214.1"/>
    </source>
</evidence>
<keyword evidence="1" id="KW-0677">Repeat</keyword>
<evidence type="ECO:0000313" key="4">
    <source>
        <dbReference type="Proteomes" id="UP001189429"/>
    </source>
</evidence>
<feature type="compositionally biased region" description="Basic and acidic residues" evidence="2">
    <location>
        <begin position="150"/>
        <end position="161"/>
    </location>
</feature>
<dbReference type="Gene3D" id="1.25.10.10">
    <property type="entry name" value="Leucine-rich Repeat Variant"/>
    <property type="match status" value="2"/>
</dbReference>
<dbReference type="EMBL" id="CAUYUJ010015711">
    <property type="protein sequence ID" value="CAK0857214.1"/>
    <property type="molecule type" value="Genomic_DNA"/>
</dbReference>
<accession>A0ABN9UCN1</accession>
<reference evidence="3" key="1">
    <citation type="submission" date="2023-10" db="EMBL/GenBank/DDBJ databases">
        <authorList>
            <person name="Chen Y."/>
            <person name="Shah S."/>
            <person name="Dougan E. K."/>
            <person name="Thang M."/>
            <person name="Chan C."/>
        </authorList>
    </citation>
    <scope>NUCLEOTIDE SEQUENCE [LARGE SCALE GENOMIC DNA]</scope>
</reference>
<dbReference type="InterPro" id="IPR011989">
    <property type="entry name" value="ARM-like"/>
</dbReference>
<gene>
    <name evidence="3" type="ORF">PCOR1329_LOCUS47389</name>
</gene>
<dbReference type="Proteomes" id="UP001189429">
    <property type="component" value="Unassembled WGS sequence"/>
</dbReference>
<dbReference type="Pfam" id="PF24987">
    <property type="entry name" value="HEAT_EF3_N"/>
    <property type="match status" value="1"/>
</dbReference>
<proteinExistence type="predicted"/>
<dbReference type="Pfam" id="PF24984">
    <property type="entry name" value="HEAT_EF3_GNC1"/>
    <property type="match status" value="1"/>
</dbReference>
<dbReference type="InterPro" id="IPR016024">
    <property type="entry name" value="ARM-type_fold"/>
</dbReference>
<feature type="compositionally biased region" description="Basic and acidic residues" evidence="2">
    <location>
        <begin position="114"/>
        <end position="124"/>
    </location>
</feature>
<comment type="caution">
    <text evidence="3">The sequence shown here is derived from an EMBL/GenBank/DDBJ whole genome shotgun (WGS) entry which is preliminary data.</text>
</comment>